<dbReference type="InterPro" id="IPR039794">
    <property type="entry name" value="Gtb1-like"/>
</dbReference>
<dbReference type="PANTHER" id="PTHR12630">
    <property type="entry name" value="N-LINKED OLIGOSACCHARIDE PROCESSING"/>
    <property type="match status" value="1"/>
</dbReference>
<keyword evidence="4" id="KW-1185">Reference proteome</keyword>
<sequence length="111" mass="12586">MGLKMVFRTAKLRVILCVLFIFEHIAVGNGEVLRPRGVSLSKKIFYDPRKEFTCLDGSGTVPFSFVNDDYCDCEDGSDEPGELCVLLILPYVVENGVILCFSYKFTDVWFQ</sequence>
<feature type="signal peptide" evidence="2">
    <location>
        <begin position="1"/>
        <end position="30"/>
    </location>
</feature>
<gene>
    <name evidence="5" type="primary">LOC111083864</name>
</gene>
<proteinExistence type="predicted"/>
<dbReference type="InterPro" id="IPR028146">
    <property type="entry name" value="PRKCSH_N"/>
</dbReference>
<dbReference type="InterPro" id="IPR036055">
    <property type="entry name" value="LDL_receptor-like_sf"/>
</dbReference>
<keyword evidence="2" id="KW-0732">Signal</keyword>
<evidence type="ECO:0000259" key="3">
    <source>
        <dbReference type="Pfam" id="PF12999"/>
    </source>
</evidence>
<name>A0ABM1RY28_LIMPO</name>
<dbReference type="PANTHER" id="PTHR12630:SF1">
    <property type="entry name" value="GLUCOSIDASE 2 SUBUNIT BETA"/>
    <property type="match status" value="1"/>
</dbReference>
<reference evidence="5" key="1">
    <citation type="submission" date="2025-08" db="UniProtKB">
        <authorList>
            <consortium name="RefSeq"/>
        </authorList>
    </citation>
    <scope>IDENTIFICATION</scope>
    <source>
        <tissue evidence="5">Muscle</tissue>
    </source>
</reference>
<feature type="domain" description="Glucosidase II beta subunit N-terminal" evidence="3">
    <location>
        <begin position="34"/>
        <end position="84"/>
    </location>
</feature>
<evidence type="ECO:0000256" key="2">
    <source>
        <dbReference type="SAM" id="SignalP"/>
    </source>
</evidence>
<protein>
    <submittedName>
        <fullName evidence="5">Uncharacterized protein LOC111083864</fullName>
    </submittedName>
</protein>
<dbReference type="SUPFAM" id="SSF57424">
    <property type="entry name" value="LDL receptor-like module"/>
    <property type="match status" value="1"/>
</dbReference>
<accession>A0ABM1RY28</accession>
<evidence type="ECO:0000313" key="5">
    <source>
        <dbReference type="RefSeq" id="XP_022236283.1"/>
    </source>
</evidence>
<evidence type="ECO:0000256" key="1">
    <source>
        <dbReference type="ARBA" id="ARBA00023157"/>
    </source>
</evidence>
<dbReference type="GeneID" id="111083864"/>
<evidence type="ECO:0000313" key="4">
    <source>
        <dbReference type="Proteomes" id="UP000694941"/>
    </source>
</evidence>
<dbReference type="Gene3D" id="4.10.400.10">
    <property type="entry name" value="Low-density Lipoprotein Receptor"/>
    <property type="match status" value="1"/>
</dbReference>
<dbReference type="Pfam" id="PF12999">
    <property type="entry name" value="PRKCSH-like"/>
    <property type="match status" value="1"/>
</dbReference>
<keyword evidence="1" id="KW-1015">Disulfide bond</keyword>
<dbReference type="RefSeq" id="XP_022236283.1">
    <property type="nucleotide sequence ID" value="XM_022380575.1"/>
</dbReference>
<feature type="non-terminal residue" evidence="5">
    <location>
        <position position="111"/>
    </location>
</feature>
<organism evidence="4 5">
    <name type="scientific">Limulus polyphemus</name>
    <name type="common">Atlantic horseshoe crab</name>
    <dbReference type="NCBI Taxonomy" id="6850"/>
    <lineage>
        <taxon>Eukaryota</taxon>
        <taxon>Metazoa</taxon>
        <taxon>Ecdysozoa</taxon>
        <taxon>Arthropoda</taxon>
        <taxon>Chelicerata</taxon>
        <taxon>Merostomata</taxon>
        <taxon>Xiphosura</taxon>
        <taxon>Limulidae</taxon>
        <taxon>Limulus</taxon>
    </lineage>
</organism>
<feature type="chain" id="PRO_5045310561" evidence="2">
    <location>
        <begin position="31"/>
        <end position="111"/>
    </location>
</feature>
<dbReference type="Proteomes" id="UP000694941">
    <property type="component" value="Unplaced"/>
</dbReference>